<evidence type="ECO:0008006" key="4">
    <source>
        <dbReference type="Google" id="ProtNLM"/>
    </source>
</evidence>
<name>A0A5B7G7J8_PORTR</name>
<evidence type="ECO:0000313" key="2">
    <source>
        <dbReference type="EMBL" id="MPC53395.1"/>
    </source>
</evidence>
<dbReference type="AlphaFoldDB" id="A0A5B7G7J8"/>
<evidence type="ECO:0000313" key="3">
    <source>
        <dbReference type="Proteomes" id="UP000324222"/>
    </source>
</evidence>
<feature type="signal peptide" evidence="1">
    <location>
        <begin position="1"/>
        <end position="19"/>
    </location>
</feature>
<feature type="chain" id="PRO_5022845237" description="Secreted protein" evidence="1">
    <location>
        <begin position="20"/>
        <end position="118"/>
    </location>
</feature>
<keyword evidence="1" id="KW-0732">Signal</keyword>
<organism evidence="2 3">
    <name type="scientific">Portunus trituberculatus</name>
    <name type="common">Swimming crab</name>
    <name type="synonym">Neptunus trituberculatus</name>
    <dbReference type="NCBI Taxonomy" id="210409"/>
    <lineage>
        <taxon>Eukaryota</taxon>
        <taxon>Metazoa</taxon>
        <taxon>Ecdysozoa</taxon>
        <taxon>Arthropoda</taxon>
        <taxon>Crustacea</taxon>
        <taxon>Multicrustacea</taxon>
        <taxon>Malacostraca</taxon>
        <taxon>Eumalacostraca</taxon>
        <taxon>Eucarida</taxon>
        <taxon>Decapoda</taxon>
        <taxon>Pleocyemata</taxon>
        <taxon>Brachyura</taxon>
        <taxon>Eubrachyura</taxon>
        <taxon>Portunoidea</taxon>
        <taxon>Portunidae</taxon>
        <taxon>Portuninae</taxon>
        <taxon>Portunus</taxon>
    </lineage>
</organism>
<evidence type="ECO:0000256" key="1">
    <source>
        <dbReference type="SAM" id="SignalP"/>
    </source>
</evidence>
<dbReference type="EMBL" id="VSRR010011590">
    <property type="protein sequence ID" value="MPC53395.1"/>
    <property type="molecule type" value="Genomic_DNA"/>
</dbReference>
<reference evidence="2 3" key="1">
    <citation type="submission" date="2019-05" db="EMBL/GenBank/DDBJ databases">
        <title>Another draft genome of Portunus trituberculatus and its Hox gene families provides insights of decapod evolution.</title>
        <authorList>
            <person name="Jeong J.-H."/>
            <person name="Song I."/>
            <person name="Kim S."/>
            <person name="Choi T."/>
            <person name="Kim D."/>
            <person name="Ryu S."/>
            <person name="Kim W."/>
        </authorList>
    </citation>
    <scope>NUCLEOTIDE SEQUENCE [LARGE SCALE GENOMIC DNA]</scope>
    <source>
        <tissue evidence="2">Muscle</tissue>
    </source>
</reference>
<comment type="caution">
    <text evidence="2">The sequence shown here is derived from an EMBL/GenBank/DDBJ whole genome shotgun (WGS) entry which is preliminary data.</text>
</comment>
<gene>
    <name evidence="2" type="ORF">E2C01_047283</name>
</gene>
<keyword evidence="3" id="KW-1185">Reference proteome</keyword>
<protein>
    <recommendedName>
        <fullName evidence="4">Secreted protein</fullName>
    </recommendedName>
</protein>
<accession>A0A5B7G7J8</accession>
<dbReference type="Proteomes" id="UP000324222">
    <property type="component" value="Unassembled WGS sequence"/>
</dbReference>
<proteinExistence type="predicted"/>
<sequence length="118" mass="13261">MMQVVGMAMARLLLGELEACCLIKFRQPRQERRHVCNPTSTAKLKIGRGDPPLKTQVSRKLSPAFIIRVGKPVAWHLRGLHGAMRAEMTAAYLFAFGVRARTHERRAAISGRRAWPTV</sequence>